<keyword evidence="3" id="KW-1185">Reference proteome</keyword>
<evidence type="ECO:0000313" key="2">
    <source>
        <dbReference type="EMBL" id="CAG2257996.1"/>
    </source>
</evidence>
<accession>A0A8S3VSV6</accession>
<dbReference type="Proteomes" id="UP000683360">
    <property type="component" value="Unassembled WGS sequence"/>
</dbReference>
<name>A0A8S3VSV6_MYTED</name>
<dbReference type="EMBL" id="CAJPWZ010003335">
    <property type="protein sequence ID" value="CAG2257996.1"/>
    <property type="molecule type" value="Genomic_DNA"/>
</dbReference>
<dbReference type="AlphaFoldDB" id="A0A8S3VSV6"/>
<reference evidence="2" key="1">
    <citation type="submission" date="2021-03" db="EMBL/GenBank/DDBJ databases">
        <authorList>
            <person name="Bekaert M."/>
        </authorList>
    </citation>
    <scope>NUCLEOTIDE SEQUENCE</scope>
</reference>
<proteinExistence type="predicted"/>
<feature type="signal peptide" evidence="1">
    <location>
        <begin position="1"/>
        <end position="23"/>
    </location>
</feature>
<evidence type="ECO:0000313" key="3">
    <source>
        <dbReference type="Proteomes" id="UP000683360"/>
    </source>
</evidence>
<sequence length="204" mass="23195">MSNCHQHVSFQIVILGIILSIRGYDISCPHPSQRKFRVDAVCNSNVSVYSCLYDTEKKTYVELCNSKVDNFVRPGLKYVISGTFRNVKCSNRRYQPIKFSSNENSDCLYSKSECNGIGQIVYDNRSTIVDATCRCDYSRGYTFVSKTRNPCFCTPFEEDCSCCITKCPNDTVLSSGNYFKISLFGDNVERSCYFSWIKVVVSPC</sequence>
<protein>
    <submittedName>
        <fullName evidence="2">Uncharacterized protein</fullName>
    </submittedName>
</protein>
<keyword evidence="1" id="KW-0732">Signal</keyword>
<organism evidence="2 3">
    <name type="scientific">Mytilus edulis</name>
    <name type="common">Blue mussel</name>
    <dbReference type="NCBI Taxonomy" id="6550"/>
    <lineage>
        <taxon>Eukaryota</taxon>
        <taxon>Metazoa</taxon>
        <taxon>Spiralia</taxon>
        <taxon>Lophotrochozoa</taxon>
        <taxon>Mollusca</taxon>
        <taxon>Bivalvia</taxon>
        <taxon>Autobranchia</taxon>
        <taxon>Pteriomorphia</taxon>
        <taxon>Mytilida</taxon>
        <taxon>Mytiloidea</taxon>
        <taxon>Mytilidae</taxon>
        <taxon>Mytilinae</taxon>
        <taxon>Mytilus</taxon>
    </lineage>
</organism>
<evidence type="ECO:0000256" key="1">
    <source>
        <dbReference type="SAM" id="SignalP"/>
    </source>
</evidence>
<feature type="chain" id="PRO_5035832009" evidence="1">
    <location>
        <begin position="24"/>
        <end position="204"/>
    </location>
</feature>
<dbReference type="OrthoDB" id="6089563at2759"/>
<gene>
    <name evidence="2" type="ORF">MEDL_69234</name>
</gene>
<comment type="caution">
    <text evidence="2">The sequence shown here is derived from an EMBL/GenBank/DDBJ whole genome shotgun (WGS) entry which is preliminary data.</text>
</comment>